<dbReference type="InterPro" id="IPR027417">
    <property type="entry name" value="P-loop_NTPase"/>
</dbReference>
<organism evidence="1 2">
    <name type="scientific">Sanguibacter suaedae</name>
    <dbReference type="NCBI Taxonomy" id="2795737"/>
    <lineage>
        <taxon>Bacteria</taxon>
        <taxon>Bacillati</taxon>
        <taxon>Actinomycetota</taxon>
        <taxon>Actinomycetes</taxon>
        <taxon>Micrococcales</taxon>
        <taxon>Sanguibacteraceae</taxon>
        <taxon>Sanguibacter</taxon>
    </lineage>
</organism>
<keyword evidence="2" id="KW-1185">Reference proteome</keyword>
<dbReference type="GO" id="GO:0016301">
    <property type="term" value="F:kinase activity"/>
    <property type="evidence" value="ECO:0007669"/>
    <property type="project" value="UniProtKB-KW"/>
</dbReference>
<dbReference type="AlphaFoldDB" id="A0A934I6R5"/>
<reference evidence="1" key="1">
    <citation type="submission" date="2020-12" db="EMBL/GenBank/DDBJ databases">
        <title>Sanguibacter suaedae sp. nov., isolated from Suaeda aralocaspica.</title>
        <authorList>
            <person name="Ma Q."/>
        </authorList>
    </citation>
    <scope>NUCLEOTIDE SEQUENCE</scope>
    <source>
        <strain evidence="1">YZGR15</strain>
    </source>
</reference>
<name>A0A934I6R5_9MICO</name>
<proteinExistence type="predicted"/>
<evidence type="ECO:0000313" key="2">
    <source>
        <dbReference type="Proteomes" id="UP000602087"/>
    </source>
</evidence>
<keyword evidence="1" id="KW-0418">Kinase</keyword>
<dbReference type="EMBL" id="JAEINH010000007">
    <property type="protein sequence ID" value="MBI9115261.1"/>
    <property type="molecule type" value="Genomic_DNA"/>
</dbReference>
<dbReference type="SUPFAM" id="SSF52540">
    <property type="entry name" value="P-loop containing nucleoside triphosphate hydrolases"/>
    <property type="match status" value="1"/>
</dbReference>
<dbReference type="Proteomes" id="UP000602087">
    <property type="component" value="Unassembled WGS sequence"/>
</dbReference>
<sequence>MPPVDILLVAGASGVGKTSVVHEVSAILRRSRVAHAVVDGDDMDASHPGPGESDRPWVTATNLAKVWATYRAVGQHRLVYVNTVSVLEAGTLTAAVDQEARCLGVLLEADPPTLAARLAARETGSEEQVHVARSLARHEELSASAPAWVLRVPTVGRSVEEVAAAVVAHTGWEAAAAARRTSPDAWG</sequence>
<dbReference type="Gene3D" id="3.40.50.300">
    <property type="entry name" value="P-loop containing nucleotide triphosphate hydrolases"/>
    <property type="match status" value="1"/>
</dbReference>
<protein>
    <submittedName>
        <fullName evidence="1">Adenylyl-sulfate kinase</fullName>
    </submittedName>
</protein>
<evidence type="ECO:0000313" key="1">
    <source>
        <dbReference type="EMBL" id="MBI9115261.1"/>
    </source>
</evidence>
<gene>
    <name evidence="1" type="ORF">JAV76_09590</name>
</gene>
<comment type="caution">
    <text evidence="1">The sequence shown here is derived from an EMBL/GenBank/DDBJ whole genome shotgun (WGS) entry which is preliminary data.</text>
</comment>
<accession>A0A934I6R5</accession>
<keyword evidence="1" id="KW-0808">Transferase</keyword>